<sequence>MLIYYIKISRHVFVLGESRALAITNMVLGLKEIHIRGEIRTYVDYTIDLLNVSEYRDNKIPTGWLGNRIVMRVRAERPPWYLLVVGGDLYVYELIQISRNTQRHSKGYKHSGSETSETLLYG</sequence>
<dbReference type="GO" id="GO:0005524">
    <property type="term" value="F:ATP binding"/>
    <property type="evidence" value="ECO:0007669"/>
    <property type="project" value="UniProtKB-KW"/>
</dbReference>
<dbReference type="EMBL" id="JACGCM010001165">
    <property type="protein sequence ID" value="KAF6160380.1"/>
    <property type="molecule type" value="Genomic_DNA"/>
</dbReference>
<gene>
    <name evidence="5" type="ORF">GIB67_019149</name>
</gene>
<evidence type="ECO:0000256" key="3">
    <source>
        <dbReference type="ARBA" id="ARBA00022840"/>
    </source>
</evidence>
<dbReference type="PANTHER" id="PTHR45728:SF3">
    <property type="entry name" value="ACETYL-COA CARBOXYLASE"/>
    <property type="match status" value="1"/>
</dbReference>
<evidence type="ECO:0000313" key="5">
    <source>
        <dbReference type="EMBL" id="KAF6160380.1"/>
    </source>
</evidence>
<keyword evidence="6" id="KW-1185">Reference proteome</keyword>
<dbReference type="SUPFAM" id="SSF51246">
    <property type="entry name" value="Rudiment single hybrid motif"/>
    <property type="match status" value="1"/>
</dbReference>
<evidence type="ECO:0000256" key="1">
    <source>
        <dbReference type="ARBA" id="ARBA00022598"/>
    </source>
</evidence>
<dbReference type="OrthoDB" id="1742580at2759"/>
<evidence type="ECO:0000256" key="2">
    <source>
        <dbReference type="ARBA" id="ARBA00022741"/>
    </source>
</evidence>
<proteinExistence type="predicted"/>
<evidence type="ECO:0000259" key="4">
    <source>
        <dbReference type="PROSITE" id="PS50979"/>
    </source>
</evidence>
<dbReference type="PROSITE" id="PS50979">
    <property type="entry name" value="BC"/>
    <property type="match status" value="1"/>
</dbReference>
<organism evidence="5 6">
    <name type="scientific">Kingdonia uniflora</name>
    <dbReference type="NCBI Taxonomy" id="39325"/>
    <lineage>
        <taxon>Eukaryota</taxon>
        <taxon>Viridiplantae</taxon>
        <taxon>Streptophyta</taxon>
        <taxon>Embryophyta</taxon>
        <taxon>Tracheophyta</taxon>
        <taxon>Spermatophyta</taxon>
        <taxon>Magnoliopsida</taxon>
        <taxon>Ranunculales</taxon>
        <taxon>Circaeasteraceae</taxon>
        <taxon>Kingdonia</taxon>
    </lineage>
</organism>
<dbReference type="InterPro" id="IPR011764">
    <property type="entry name" value="Biotin_carboxylation_dom"/>
</dbReference>
<dbReference type="AlphaFoldDB" id="A0A7J7N031"/>
<dbReference type="GO" id="GO:0003989">
    <property type="term" value="F:acetyl-CoA carboxylase activity"/>
    <property type="evidence" value="ECO:0007669"/>
    <property type="project" value="InterPro"/>
</dbReference>
<keyword evidence="2" id="KW-0547">Nucleotide-binding</keyword>
<dbReference type="InterPro" id="IPR049076">
    <property type="entry name" value="ACCA"/>
</dbReference>
<dbReference type="Proteomes" id="UP000541444">
    <property type="component" value="Unassembled WGS sequence"/>
</dbReference>
<evidence type="ECO:0000313" key="6">
    <source>
        <dbReference type="Proteomes" id="UP000541444"/>
    </source>
</evidence>
<reference evidence="5 6" key="1">
    <citation type="journal article" date="2020" name="IScience">
        <title>Genome Sequencing of the Endangered Kingdonia uniflora (Circaeasteraceae, Ranunculales) Reveals Potential Mechanisms of Evolutionary Specialization.</title>
        <authorList>
            <person name="Sun Y."/>
            <person name="Deng T."/>
            <person name="Zhang A."/>
            <person name="Moore M.J."/>
            <person name="Landis J.B."/>
            <person name="Lin N."/>
            <person name="Zhang H."/>
            <person name="Zhang X."/>
            <person name="Huang J."/>
            <person name="Zhang X."/>
            <person name="Sun H."/>
            <person name="Wang H."/>
        </authorList>
    </citation>
    <scope>NUCLEOTIDE SEQUENCE [LARGE SCALE GENOMIC DNA]</scope>
    <source>
        <strain evidence="5">TB1705</strain>
        <tissue evidence="5">Leaf</tissue>
    </source>
</reference>
<protein>
    <recommendedName>
        <fullName evidence="4">Biotin carboxylation domain-containing protein</fullName>
    </recommendedName>
</protein>
<dbReference type="InterPro" id="IPR011054">
    <property type="entry name" value="Rudment_hybrid_motif"/>
</dbReference>
<keyword evidence="3" id="KW-0067">ATP-binding</keyword>
<dbReference type="PANTHER" id="PTHR45728">
    <property type="entry name" value="ACETYL-COA CARBOXYLASE, ISOFORM A"/>
    <property type="match status" value="1"/>
</dbReference>
<comment type="caution">
    <text evidence="5">The sequence shown here is derived from an EMBL/GenBank/DDBJ whole genome shotgun (WGS) entry which is preliminary data.</text>
</comment>
<keyword evidence="1" id="KW-0436">Ligase</keyword>
<name>A0A7J7N031_9MAGN</name>
<dbReference type="GO" id="GO:0006633">
    <property type="term" value="P:fatty acid biosynthetic process"/>
    <property type="evidence" value="ECO:0007669"/>
    <property type="project" value="TreeGrafter"/>
</dbReference>
<dbReference type="Gene3D" id="3.30.470.20">
    <property type="entry name" value="ATP-grasp fold, B domain"/>
    <property type="match status" value="1"/>
</dbReference>
<feature type="domain" description="Biotin carboxylation" evidence="4">
    <location>
        <begin position="1"/>
        <end position="70"/>
    </location>
</feature>
<accession>A0A7J7N031</accession>